<protein>
    <recommendedName>
        <fullName evidence="2">Bacteriophage Mx8 p63 C-terminal domain-containing protein</fullName>
    </recommendedName>
</protein>
<comment type="caution">
    <text evidence="3">The sequence shown here is derived from an EMBL/GenBank/DDBJ whole genome shotgun (WGS) entry which is preliminary data.</text>
</comment>
<evidence type="ECO:0000313" key="4">
    <source>
        <dbReference type="Proteomes" id="UP000473574"/>
    </source>
</evidence>
<dbReference type="AlphaFoldDB" id="A0A6M0SIL8"/>
<name>A0A6M0SIL8_9CYAN</name>
<organism evidence="3 4">
    <name type="scientific">Adonisia turfae CCMR0082</name>
    <dbReference type="NCBI Taxonomy" id="2304604"/>
    <lineage>
        <taxon>Bacteria</taxon>
        <taxon>Bacillati</taxon>
        <taxon>Cyanobacteriota</taxon>
        <taxon>Adonisia</taxon>
        <taxon>Adonisia turfae</taxon>
    </lineage>
</organism>
<evidence type="ECO:0000256" key="1">
    <source>
        <dbReference type="SAM" id="MobiDB-lite"/>
    </source>
</evidence>
<feature type="compositionally biased region" description="Basic and acidic residues" evidence="1">
    <location>
        <begin position="1"/>
        <end position="10"/>
    </location>
</feature>
<evidence type="ECO:0000313" key="3">
    <source>
        <dbReference type="EMBL" id="NEZ68429.1"/>
    </source>
</evidence>
<dbReference type="RefSeq" id="WP_163672008.1">
    <property type="nucleotide sequence ID" value="NZ_QZCE01000021.1"/>
</dbReference>
<feature type="domain" description="Bacteriophage Mx8 p63 C-terminal" evidence="2">
    <location>
        <begin position="202"/>
        <end position="294"/>
    </location>
</feature>
<accession>A0A6M0SIL8</accession>
<gene>
    <name evidence="3" type="ORF">D0962_37910</name>
</gene>
<dbReference type="EMBL" id="QZCE01000021">
    <property type="protein sequence ID" value="NEZ68429.1"/>
    <property type="molecule type" value="Genomic_DNA"/>
</dbReference>
<dbReference type="Proteomes" id="UP000473574">
    <property type="component" value="Unassembled WGS sequence"/>
</dbReference>
<sequence>MPNKNKDKQKAAKARSKSLTAAERKAIAKKAAETRWNKNVPQASYSGELTIGNMAFPCSVLSDGTRILTQSDFMTGMGMYYSGWVANNRSAEDVAAEVPHFLAFKTLQPFVERHLGDLQSIAVKYRTERGNLAHGIKAEIIPKICDVWIDADEEARLGSRQKQVAQKAKVLMRALAHVGIISLVDEATGYQRDRSSDALAKILEAFIAEELQAWVKTFPDEFYEQLFRLRGLSYPTDTVRRPKYFGLLTNDIVYKRLAPGVLDELKNSTPKTPSGSRKHRFFQKLTPDIGHPKLKEHLSSVITIMKLSSNYQDFHNKLNQIHPKYGETIPLSLEFEGDSGHGL</sequence>
<evidence type="ECO:0000259" key="2">
    <source>
        <dbReference type="Pfam" id="PF10546"/>
    </source>
</evidence>
<proteinExistence type="predicted"/>
<feature type="region of interest" description="Disordered" evidence="1">
    <location>
        <begin position="1"/>
        <end position="24"/>
    </location>
</feature>
<reference evidence="3 4" key="1">
    <citation type="journal article" date="2020" name="Microb. Ecol.">
        <title>Ecogenomics of the Marine Benthic Filamentous Cyanobacterium Adonisia.</title>
        <authorList>
            <person name="Walter J.M."/>
            <person name="Coutinho F.H."/>
            <person name="Leomil L."/>
            <person name="Hargreaves P.I."/>
            <person name="Campeao M.E."/>
            <person name="Vieira V.V."/>
            <person name="Silva B.S."/>
            <person name="Fistarol G.O."/>
            <person name="Salomon P.S."/>
            <person name="Sawabe T."/>
            <person name="Mino S."/>
            <person name="Hosokawa M."/>
            <person name="Miyashita H."/>
            <person name="Maruyama F."/>
            <person name="van Verk M.C."/>
            <person name="Dutilh B.E."/>
            <person name="Thompson C.C."/>
            <person name="Thompson F.L."/>
        </authorList>
    </citation>
    <scope>NUCLEOTIDE SEQUENCE [LARGE SCALE GENOMIC DNA]</scope>
    <source>
        <strain evidence="3 4">CCMR0082</strain>
    </source>
</reference>
<dbReference type="Pfam" id="PF10546">
    <property type="entry name" value="P63C"/>
    <property type="match status" value="1"/>
</dbReference>
<dbReference type="InterPro" id="IPR018874">
    <property type="entry name" value="Phage_Mx8_p63_C"/>
</dbReference>